<protein>
    <submittedName>
        <fullName evidence="1">Uncharacterized protein</fullName>
    </submittedName>
</protein>
<reference evidence="1" key="1">
    <citation type="journal article" date="2015" name="Nature">
        <title>Complex archaea that bridge the gap between prokaryotes and eukaryotes.</title>
        <authorList>
            <person name="Spang A."/>
            <person name="Saw J.H."/>
            <person name="Jorgensen S.L."/>
            <person name="Zaremba-Niedzwiedzka K."/>
            <person name="Martijn J."/>
            <person name="Lind A.E."/>
            <person name="van Eijk R."/>
            <person name="Schleper C."/>
            <person name="Guy L."/>
            <person name="Ettema T.J."/>
        </authorList>
    </citation>
    <scope>NUCLEOTIDE SEQUENCE</scope>
</reference>
<proteinExistence type="predicted"/>
<accession>A0A0F9FPG4</accession>
<organism evidence="1">
    <name type="scientific">marine sediment metagenome</name>
    <dbReference type="NCBI Taxonomy" id="412755"/>
    <lineage>
        <taxon>unclassified sequences</taxon>
        <taxon>metagenomes</taxon>
        <taxon>ecological metagenomes</taxon>
    </lineage>
</organism>
<comment type="caution">
    <text evidence="1">The sequence shown here is derived from an EMBL/GenBank/DDBJ whole genome shotgun (WGS) entry which is preliminary data.</text>
</comment>
<evidence type="ECO:0000313" key="1">
    <source>
        <dbReference type="EMBL" id="KKL88118.1"/>
    </source>
</evidence>
<feature type="non-terminal residue" evidence="1">
    <location>
        <position position="1"/>
    </location>
</feature>
<dbReference type="AlphaFoldDB" id="A0A0F9FPG4"/>
<name>A0A0F9FPG4_9ZZZZ</name>
<dbReference type="EMBL" id="LAZR01020656">
    <property type="protein sequence ID" value="KKL88118.1"/>
    <property type="molecule type" value="Genomic_DNA"/>
</dbReference>
<gene>
    <name evidence="1" type="ORF">LCGC14_1927890</name>
</gene>
<sequence>EVISRVGDPAQITKCPVCDCFLSLPKQKNQYLPEKMTLFPLVLIKDTDPDKLENKLTNINKIMRSSPFDTTFNVTRINSAESDFYSVGIKINCKKSSYRAI</sequence>